<organism evidence="2 3">
    <name type="scientific">Taxus chinensis</name>
    <name type="common">Chinese yew</name>
    <name type="synonym">Taxus wallichiana var. chinensis</name>
    <dbReference type="NCBI Taxonomy" id="29808"/>
    <lineage>
        <taxon>Eukaryota</taxon>
        <taxon>Viridiplantae</taxon>
        <taxon>Streptophyta</taxon>
        <taxon>Embryophyta</taxon>
        <taxon>Tracheophyta</taxon>
        <taxon>Spermatophyta</taxon>
        <taxon>Pinopsida</taxon>
        <taxon>Pinidae</taxon>
        <taxon>Conifers II</taxon>
        <taxon>Cupressales</taxon>
        <taxon>Taxaceae</taxon>
        <taxon>Taxus</taxon>
    </lineage>
</organism>
<sequence>MAEKNLDHGQFTHCELDPFDEGHLQRMDEVFYETDVTKLSATPDVSNYLVTEGKATTNKNVSLPISNGTTNSEVEKKWNLQ</sequence>
<dbReference type="AlphaFoldDB" id="A0AA38GB59"/>
<name>A0AA38GB59_TAXCH</name>
<protein>
    <submittedName>
        <fullName evidence="2">Uncharacterized protein</fullName>
    </submittedName>
</protein>
<keyword evidence="3" id="KW-1185">Reference proteome</keyword>
<proteinExistence type="predicted"/>
<feature type="non-terminal residue" evidence="2">
    <location>
        <position position="81"/>
    </location>
</feature>
<evidence type="ECO:0000313" key="3">
    <source>
        <dbReference type="Proteomes" id="UP000824469"/>
    </source>
</evidence>
<comment type="caution">
    <text evidence="2">The sequence shown here is derived from an EMBL/GenBank/DDBJ whole genome shotgun (WGS) entry which is preliminary data.</text>
</comment>
<evidence type="ECO:0000256" key="1">
    <source>
        <dbReference type="SAM" id="MobiDB-lite"/>
    </source>
</evidence>
<feature type="region of interest" description="Disordered" evidence="1">
    <location>
        <begin position="61"/>
        <end position="81"/>
    </location>
</feature>
<feature type="non-terminal residue" evidence="2">
    <location>
        <position position="1"/>
    </location>
</feature>
<dbReference type="EMBL" id="JAHRHJ020000004">
    <property type="protein sequence ID" value="KAH9320217.1"/>
    <property type="molecule type" value="Genomic_DNA"/>
</dbReference>
<accession>A0AA38GB59</accession>
<feature type="compositionally biased region" description="Polar residues" evidence="1">
    <location>
        <begin position="61"/>
        <end position="72"/>
    </location>
</feature>
<dbReference type="Proteomes" id="UP000824469">
    <property type="component" value="Unassembled WGS sequence"/>
</dbReference>
<reference evidence="2 3" key="1">
    <citation type="journal article" date="2021" name="Nat. Plants">
        <title>The Taxus genome provides insights into paclitaxel biosynthesis.</title>
        <authorList>
            <person name="Xiong X."/>
            <person name="Gou J."/>
            <person name="Liao Q."/>
            <person name="Li Y."/>
            <person name="Zhou Q."/>
            <person name="Bi G."/>
            <person name="Li C."/>
            <person name="Du R."/>
            <person name="Wang X."/>
            <person name="Sun T."/>
            <person name="Guo L."/>
            <person name="Liang H."/>
            <person name="Lu P."/>
            <person name="Wu Y."/>
            <person name="Zhang Z."/>
            <person name="Ro D.K."/>
            <person name="Shang Y."/>
            <person name="Huang S."/>
            <person name="Yan J."/>
        </authorList>
    </citation>
    <scope>NUCLEOTIDE SEQUENCE [LARGE SCALE GENOMIC DNA]</scope>
    <source>
        <strain evidence="2">Ta-2019</strain>
    </source>
</reference>
<evidence type="ECO:0000313" key="2">
    <source>
        <dbReference type="EMBL" id="KAH9320217.1"/>
    </source>
</evidence>
<gene>
    <name evidence="2" type="ORF">KI387_021986</name>
</gene>